<evidence type="ECO:0000256" key="1">
    <source>
        <dbReference type="RuleBase" id="RU363076"/>
    </source>
</evidence>
<dbReference type="PROSITE" id="PS50895">
    <property type="entry name" value="SURF1"/>
    <property type="match status" value="1"/>
</dbReference>
<dbReference type="EMBL" id="JADBGI010000019">
    <property type="protein sequence ID" value="MBE3000961.1"/>
    <property type="molecule type" value="Genomic_DNA"/>
</dbReference>
<dbReference type="CDD" id="cd06662">
    <property type="entry name" value="SURF1"/>
    <property type="match status" value="1"/>
</dbReference>
<reference evidence="3 4" key="1">
    <citation type="submission" date="2020-09" db="EMBL/GenBank/DDBJ databases">
        <title>Diversity and distribution of actinomycetes associated with coral in the coast of Hainan.</title>
        <authorList>
            <person name="Li F."/>
        </authorList>
    </citation>
    <scope>NUCLEOTIDE SEQUENCE [LARGE SCALE GENOMIC DNA]</scope>
    <source>
        <strain evidence="3 4">HNM0947</strain>
    </source>
</reference>
<sequence length="272" mass="29630">MRSPLLTPRWLGIHLAALIVLVVCVAGTGWQVVRSFEPDRETITNPVEDLADARPVEADFEPGEYMHPDQIANSAVQAGGHYDGDDQLLVPRIEDGVEGYDVVLPLVTDSGAVITVNRGWTEDPDDVPAPPGGRVSVTGWLLPAQTAEDGIRPMEMPEGQVERIAPAVLLQEWEHDDMYEGYIVLPEQDPANDGLAPVPPPEPPTGVTVNWRSLSYSIQWGMFGVSAVVFWIILMRRELEEVRNREEARTHDGERASGDGDGGDQPVVGAGS</sequence>
<feature type="transmembrane region" description="Helical" evidence="1">
    <location>
        <begin position="218"/>
        <end position="235"/>
    </location>
</feature>
<comment type="subcellular location">
    <subcellularLocation>
        <location evidence="1">Cell membrane</location>
        <topology evidence="1">Multi-pass membrane protein</topology>
    </subcellularLocation>
</comment>
<feature type="region of interest" description="Disordered" evidence="2">
    <location>
        <begin position="243"/>
        <end position="272"/>
    </location>
</feature>
<feature type="compositionally biased region" description="Basic and acidic residues" evidence="2">
    <location>
        <begin position="243"/>
        <end position="258"/>
    </location>
</feature>
<evidence type="ECO:0000313" key="3">
    <source>
        <dbReference type="EMBL" id="MBE3000961.1"/>
    </source>
</evidence>
<keyword evidence="1" id="KW-1003">Cell membrane</keyword>
<dbReference type="Proteomes" id="UP000806528">
    <property type="component" value="Unassembled WGS sequence"/>
</dbReference>
<keyword evidence="1" id="KW-1133">Transmembrane helix</keyword>
<keyword evidence="1" id="KW-0472">Membrane</keyword>
<dbReference type="Pfam" id="PF02104">
    <property type="entry name" value="SURF1"/>
    <property type="match status" value="1"/>
</dbReference>
<comment type="similarity">
    <text evidence="1">Belongs to the SURF1 family.</text>
</comment>
<evidence type="ECO:0000313" key="4">
    <source>
        <dbReference type="Proteomes" id="UP000806528"/>
    </source>
</evidence>
<comment type="caution">
    <text evidence="1">Lacks conserved residue(s) required for the propagation of feature annotation.</text>
</comment>
<dbReference type="RefSeq" id="WP_193123559.1">
    <property type="nucleotide sequence ID" value="NZ_JADBGI010000019.1"/>
</dbReference>
<organism evidence="3 4">
    <name type="scientific">Nocardiopsis coralli</name>
    <dbReference type="NCBI Taxonomy" id="2772213"/>
    <lineage>
        <taxon>Bacteria</taxon>
        <taxon>Bacillati</taxon>
        <taxon>Actinomycetota</taxon>
        <taxon>Actinomycetes</taxon>
        <taxon>Streptosporangiales</taxon>
        <taxon>Nocardiopsidaceae</taxon>
        <taxon>Nocardiopsis</taxon>
    </lineage>
</organism>
<comment type="caution">
    <text evidence="3">The sequence shown here is derived from an EMBL/GenBank/DDBJ whole genome shotgun (WGS) entry which is preliminary data.</text>
</comment>
<keyword evidence="1" id="KW-0812">Transmembrane</keyword>
<keyword evidence="4" id="KW-1185">Reference proteome</keyword>
<name>A0ABR9PAU2_9ACTN</name>
<dbReference type="InterPro" id="IPR002994">
    <property type="entry name" value="Surf1/Shy1"/>
</dbReference>
<evidence type="ECO:0000256" key="2">
    <source>
        <dbReference type="SAM" id="MobiDB-lite"/>
    </source>
</evidence>
<proteinExistence type="inferred from homology"/>
<protein>
    <recommendedName>
        <fullName evidence="1">SURF1-like protein</fullName>
    </recommendedName>
</protein>
<gene>
    <name evidence="3" type="ORF">IDM40_20015</name>
</gene>
<accession>A0ABR9PAU2</accession>